<accession>A0A6A5GYD1</accession>
<protein>
    <submittedName>
        <fullName evidence="2">Uncharacterized protein</fullName>
    </submittedName>
</protein>
<gene>
    <name evidence="2" type="ORF">GCK72_008343</name>
</gene>
<reference evidence="2 3" key="1">
    <citation type="submission" date="2019-12" db="EMBL/GenBank/DDBJ databases">
        <title>Chromosome-level assembly of the Caenorhabditis remanei genome.</title>
        <authorList>
            <person name="Teterina A.A."/>
            <person name="Willis J.H."/>
            <person name="Phillips P.C."/>
        </authorList>
    </citation>
    <scope>NUCLEOTIDE SEQUENCE [LARGE SCALE GENOMIC DNA]</scope>
    <source>
        <strain evidence="2 3">PX506</strain>
        <tissue evidence="2">Whole organism</tissue>
    </source>
</reference>
<feature type="signal peptide" evidence="1">
    <location>
        <begin position="1"/>
        <end position="23"/>
    </location>
</feature>
<dbReference type="KEGG" id="crq:GCK72_008343"/>
<organism evidence="2 3">
    <name type="scientific">Caenorhabditis remanei</name>
    <name type="common">Caenorhabditis vulgaris</name>
    <dbReference type="NCBI Taxonomy" id="31234"/>
    <lineage>
        <taxon>Eukaryota</taxon>
        <taxon>Metazoa</taxon>
        <taxon>Ecdysozoa</taxon>
        <taxon>Nematoda</taxon>
        <taxon>Chromadorea</taxon>
        <taxon>Rhabditida</taxon>
        <taxon>Rhabditina</taxon>
        <taxon>Rhabditomorpha</taxon>
        <taxon>Rhabditoidea</taxon>
        <taxon>Rhabditidae</taxon>
        <taxon>Peloderinae</taxon>
        <taxon>Caenorhabditis</taxon>
    </lineage>
</organism>
<evidence type="ECO:0000313" key="2">
    <source>
        <dbReference type="EMBL" id="KAF1760097.1"/>
    </source>
</evidence>
<feature type="chain" id="PRO_5025458868" evidence="1">
    <location>
        <begin position="24"/>
        <end position="110"/>
    </location>
</feature>
<dbReference type="RefSeq" id="XP_003105026.2">
    <property type="nucleotide sequence ID" value="XM_003104978.2"/>
</dbReference>
<dbReference type="GeneID" id="9809459"/>
<dbReference type="AlphaFoldDB" id="A0A6A5GYD1"/>
<dbReference type="Proteomes" id="UP000483820">
    <property type="component" value="Chromosome III"/>
</dbReference>
<keyword evidence="1" id="KW-0732">Signal</keyword>
<name>A0A6A5GYD1_CAERE</name>
<sequence length="110" mass="12149">MSLARSALCLLAISCVAVCIVSAAGAASEKQQYVMDAPITAYKRFYSWEDAKRAASSEEGIRNKRKQFYAWAGKRSSAPVHFFEDAAISAQEEAGPSMEKRKQFYAWAGK</sequence>
<evidence type="ECO:0000256" key="1">
    <source>
        <dbReference type="SAM" id="SignalP"/>
    </source>
</evidence>
<evidence type="ECO:0000313" key="3">
    <source>
        <dbReference type="Proteomes" id="UP000483820"/>
    </source>
</evidence>
<proteinExistence type="predicted"/>
<dbReference type="EMBL" id="WUAV01000003">
    <property type="protein sequence ID" value="KAF1760097.1"/>
    <property type="molecule type" value="Genomic_DNA"/>
</dbReference>
<dbReference type="CTD" id="9809459"/>
<comment type="caution">
    <text evidence="2">The sequence shown here is derived from an EMBL/GenBank/DDBJ whole genome shotgun (WGS) entry which is preliminary data.</text>
</comment>